<feature type="compositionally biased region" description="Polar residues" evidence="1">
    <location>
        <begin position="154"/>
        <end position="167"/>
    </location>
</feature>
<accession>A0ABR0KNW1</accession>
<name>A0ABR0KNW1_9EURO</name>
<feature type="region of interest" description="Disordered" evidence="1">
    <location>
        <begin position="143"/>
        <end position="167"/>
    </location>
</feature>
<sequence length="216" mass="24098">MSCVCDDRTRNPGTVYMQLHQFRYSLHPMLNPDHRRPSRILMMQFIRECLPGGRLRRAQRQFSGMPCCIIQAEIERLWLDIDAEWGISMSSEVGTYLGAKLRTAVIAGRLSQIQNYPRSIIASFHIAFNTDPSPVIQAENQWENEDREAAPSGLTASAESSEIRTSSQVPITPDLNLPGLPTLEHLLSISSNSKDAAAPSYTVTVNTDGIEVIKID</sequence>
<gene>
    <name evidence="2" type="ORF">LTR24_000977</name>
</gene>
<dbReference type="Proteomes" id="UP001345013">
    <property type="component" value="Unassembled WGS sequence"/>
</dbReference>
<comment type="caution">
    <text evidence="2">The sequence shown here is derived from an EMBL/GenBank/DDBJ whole genome shotgun (WGS) entry which is preliminary data.</text>
</comment>
<reference evidence="2 3" key="1">
    <citation type="submission" date="2023-08" db="EMBL/GenBank/DDBJ databases">
        <title>Black Yeasts Isolated from many extreme environments.</title>
        <authorList>
            <person name="Coleine C."/>
            <person name="Stajich J.E."/>
            <person name="Selbmann L."/>
        </authorList>
    </citation>
    <scope>NUCLEOTIDE SEQUENCE [LARGE SCALE GENOMIC DNA]</scope>
    <source>
        <strain evidence="2 3">CCFEE 5885</strain>
    </source>
</reference>
<keyword evidence="3" id="KW-1185">Reference proteome</keyword>
<organism evidence="2 3">
    <name type="scientific">Lithohypha guttulata</name>
    <dbReference type="NCBI Taxonomy" id="1690604"/>
    <lineage>
        <taxon>Eukaryota</taxon>
        <taxon>Fungi</taxon>
        <taxon>Dikarya</taxon>
        <taxon>Ascomycota</taxon>
        <taxon>Pezizomycotina</taxon>
        <taxon>Eurotiomycetes</taxon>
        <taxon>Chaetothyriomycetidae</taxon>
        <taxon>Chaetothyriales</taxon>
        <taxon>Trichomeriaceae</taxon>
        <taxon>Lithohypha</taxon>
    </lineage>
</organism>
<protein>
    <submittedName>
        <fullName evidence="2">Uncharacterized protein</fullName>
    </submittedName>
</protein>
<proteinExistence type="predicted"/>
<evidence type="ECO:0000256" key="1">
    <source>
        <dbReference type="SAM" id="MobiDB-lite"/>
    </source>
</evidence>
<evidence type="ECO:0000313" key="2">
    <source>
        <dbReference type="EMBL" id="KAK5100182.1"/>
    </source>
</evidence>
<dbReference type="EMBL" id="JAVRRG010000007">
    <property type="protein sequence ID" value="KAK5100182.1"/>
    <property type="molecule type" value="Genomic_DNA"/>
</dbReference>
<evidence type="ECO:0000313" key="3">
    <source>
        <dbReference type="Proteomes" id="UP001345013"/>
    </source>
</evidence>